<evidence type="ECO:0000313" key="2">
    <source>
        <dbReference type="Proteomes" id="UP000635606"/>
    </source>
</evidence>
<accession>A0A8J3ZPW0</accession>
<dbReference type="AlphaFoldDB" id="A0A8J3ZPW0"/>
<keyword evidence="2" id="KW-1185">Reference proteome</keyword>
<reference evidence="1" key="1">
    <citation type="submission" date="2021-01" db="EMBL/GenBank/DDBJ databases">
        <title>Whole genome shotgun sequence of Virgisporangium ochraceum NBRC 16418.</title>
        <authorList>
            <person name="Komaki H."/>
            <person name="Tamura T."/>
        </authorList>
    </citation>
    <scope>NUCLEOTIDE SEQUENCE</scope>
    <source>
        <strain evidence="1">NBRC 16418</strain>
    </source>
</reference>
<dbReference type="Proteomes" id="UP000635606">
    <property type="component" value="Unassembled WGS sequence"/>
</dbReference>
<gene>
    <name evidence="1" type="ORF">Voc01_031110</name>
</gene>
<comment type="caution">
    <text evidence="1">The sequence shown here is derived from an EMBL/GenBank/DDBJ whole genome shotgun (WGS) entry which is preliminary data.</text>
</comment>
<organism evidence="1 2">
    <name type="scientific">Virgisporangium ochraceum</name>
    <dbReference type="NCBI Taxonomy" id="65505"/>
    <lineage>
        <taxon>Bacteria</taxon>
        <taxon>Bacillati</taxon>
        <taxon>Actinomycetota</taxon>
        <taxon>Actinomycetes</taxon>
        <taxon>Micromonosporales</taxon>
        <taxon>Micromonosporaceae</taxon>
        <taxon>Virgisporangium</taxon>
    </lineage>
</organism>
<sequence>MAADEMTVDPLSLLDFEQTIQARLDESFTAIRTLSQTHSPALGTFIDARQTADRYVGLHEEYVARLNRLVAALAAARHATAGFAREYRTIDEFNRADAEKIRRAMSPVSEAVDGGHTRGR</sequence>
<protein>
    <submittedName>
        <fullName evidence="1">Uncharacterized protein</fullName>
    </submittedName>
</protein>
<proteinExistence type="predicted"/>
<dbReference type="EMBL" id="BOPH01000038">
    <property type="protein sequence ID" value="GIJ68194.1"/>
    <property type="molecule type" value="Genomic_DNA"/>
</dbReference>
<evidence type="ECO:0000313" key="1">
    <source>
        <dbReference type="EMBL" id="GIJ68194.1"/>
    </source>
</evidence>
<name>A0A8J3ZPW0_9ACTN</name>